<sequence>MLRLSTLLSTHPHSARKRTVTNFLFFNSIILLLLLSTTITTVLLKQNAFVSEFLSAPVLSSEDRFIHELYKPSSSTKTCSISSLLPPLDVAIILSGSIRVLPEIFERYDEELLHYTIEDFKSGEFCERQRNPKIDFFVTLVYEREEELEKFNAMKETIPNVRHLSLFQSVDEDVKARFGGVDVCETHPTKQFCKNWLSSLHLMNHANMKRIEYVKQHRKHKDYDVIIRLRTDLSFDRFVNPRFFYTKSNHHENFVQHSTENNNGFQIEPNTLYLPYDMHWMGLCDLFAFGDSKAMNAYFSQITQVENIKKEQHVEYHPETYLKLHIERENVNYKILPQVDVKVVREYQVLKE</sequence>
<dbReference type="EMBL" id="VFQX01000063">
    <property type="protein sequence ID" value="KAF0972985.1"/>
    <property type="molecule type" value="Genomic_DNA"/>
</dbReference>
<dbReference type="Proteomes" id="UP000444721">
    <property type="component" value="Unassembled WGS sequence"/>
</dbReference>
<organism evidence="2 3">
    <name type="scientific">Naegleria fowleri</name>
    <name type="common">Brain eating amoeba</name>
    <dbReference type="NCBI Taxonomy" id="5763"/>
    <lineage>
        <taxon>Eukaryota</taxon>
        <taxon>Discoba</taxon>
        <taxon>Heterolobosea</taxon>
        <taxon>Tetramitia</taxon>
        <taxon>Eutetramitia</taxon>
        <taxon>Vahlkampfiidae</taxon>
        <taxon>Naegleria</taxon>
    </lineage>
</organism>
<dbReference type="VEuPathDB" id="AmoebaDB:NfTy_007760"/>
<comment type="caution">
    <text evidence="2">The sequence shown here is derived from an EMBL/GenBank/DDBJ whole genome shotgun (WGS) entry which is preliminary data.</text>
</comment>
<keyword evidence="1" id="KW-0812">Transmembrane</keyword>
<evidence type="ECO:0000256" key="1">
    <source>
        <dbReference type="SAM" id="Phobius"/>
    </source>
</evidence>
<reference evidence="2 3" key="1">
    <citation type="journal article" date="2019" name="Sci. Rep.">
        <title>Nanopore sequencing improves the draft genome of the human pathogenic amoeba Naegleria fowleri.</title>
        <authorList>
            <person name="Liechti N."/>
            <person name="Schurch N."/>
            <person name="Bruggmann R."/>
            <person name="Wittwer M."/>
        </authorList>
    </citation>
    <scope>NUCLEOTIDE SEQUENCE [LARGE SCALE GENOMIC DNA]</scope>
    <source>
        <strain evidence="2 3">ATCC 30894</strain>
    </source>
</reference>
<keyword evidence="1" id="KW-1133">Transmembrane helix</keyword>
<keyword evidence="1" id="KW-0472">Membrane</keyword>
<keyword evidence="3" id="KW-1185">Reference proteome</keyword>
<name>A0A6A5BG41_NAEFO</name>
<dbReference type="OrthoDB" id="10398158at2759"/>
<dbReference type="VEuPathDB" id="AmoebaDB:FDP41_008649"/>
<dbReference type="RefSeq" id="XP_044557698.1">
    <property type="nucleotide sequence ID" value="XM_044712525.1"/>
</dbReference>
<protein>
    <submittedName>
        <fullName evidence="2">Uncharacterized protein</fullName>
    </submittedName>
</protein>
<evidence type="ECO:0000313" key="2">
    <source>
        <dbReference type="EMBL" id="KAF0972985.1"/>
    </source>
</evidence>
<feature type="transmembrane region" description="Helical" evidence="1">
    <location>
        <begin position="20"/>
        <end position="44"/>
    </location>
</feature>
<dbReference type="VEuPathDB" id="AmoebaDB:NF0022590"/>
<dbReference type="AlphaFoldDB" id="A0A6A5BG41"/>
<accession>A0A6A5BG41</accession>
<proteinExistence type="predicted"/>
<gene>
    <name evidence="2" type="ORF">FDP41_008649</name>
</gene>
<dbReference type="GeneID" id="68115867"/>
<evidence type="ECO:0000313" key="3">
    <source>
        <dbReference type="Proteomes" id="UP000444721"/>
    </source>
</evidence>